<dbReference type="OrthoDB" id="430340at2759"/>
<dbReference type="InterPro" id="IPR013783">
    <property type="entry name" value="Ig-like_fold"/>
</dbReference>
<dbReference type="PROSITE" id="PS50026">
    <property type="entry name" value="EGF_3"/>
    <property type="match status" value="1"/>
</dbReference>
<dbReference type="STRING" id="283909.R7THB7"/>
<dbReference type="EMBL" id="AMQN01014323">
    <property type="status" value="NOT_ANNOTATED_CDS"/>
    <property type="molecule type" value="Genomic_DNA"/>
</dbReference>
<keyword evidence="2 10" id="KW-0732">Signal</keyword>
<evidence type="ECO:0000256" key="5">
    <source>
        <dbReference type="ARBA" id="ARBA00023180"/>
    </source>
</evidence>
<gene>
    <name evidence="13" type="ORF">CAPTEDRAFT_222763</name>
</gene>
<dbReference type="FunFam" id="2.10.25.10:FF:000095">
    <property type="entry name" value="Notch, isoform B"/>
    <property type="match status" value="1"/>
</dbReference>
<feature type="compositionally biased region" description="Basic residues" evidence="8">
    <location>
        <begin position="677"/>
        <end position="687"/>
    </location>
</feature>
<dbReference type="CDD" id="cd00054">
    <property type="entry name" value="EGF_CA"/>
    <property type="match status" value="1"/>
</dbReference>
<evidence type="ECO:0000256" key="6">
    <source>
        <dbReference type="ARBA" id="ARBA00023319"/>
    </source>
</evidence>
<reference evidence="14" key="3">
    <citation type="submission" date="2015-06" db="UniProtKB">
        <authorList>
            <consortium name="EnsemblMetazoa"/>
        </authorList>
    </citation>
    <scope>IDENTIFICATION</scope>
</reference>
<organism evidence="13">
    <name type="scientific">Capitella teleta</name>
    <name type="common">Polychaete worm</name>
    <dbReference type="NCBI Taxonomy" id="283909"/>
    <lineage>
        <taxon>Eukaryota</taxon>
        <taxon>Metazoa</taxon>
        <taxon>Spiralia</taxon>
        <taxon>Lophotrochozoa</taxon>
        <taxon>Annelida</taxon>
        <taxon>Polychaeta</taxon>
        <taxon>Sedentaria</taxon>
        <taxon>Scolecida</taxon>
        <taxon>Capitellidae</taxon>
        <taxon>Capitella</taxon>
    </lineage>
</organism>
<dbReference type="EMBL" id="AMQN01014324">
    <property type="status" value="NOT_ANNOTATED_CDS"/>
    <property type="molecule type" value="Genomic_DNA"/>
</dbReference>
<evidence type="ECO:0000313" key="13">
    <source>
        <dbReference type="EMBL" id="ELT90515.1"/>
    </source>
</evidence>
<dbReference type="CDD" id="cd00096">
    <property type="entry name" value="Ig"/>
    <property type="match status" value="1"/>
</dbReference>
<dbReference type="SMART" id="SM00408">
    <property type="entry name" value="IGc2"/>
    <property type="match status" value="1"/>
</dbReference>
<dbReference type="EMBL" id="KB310884">
    <property type="protein sequence ID" value="ELT90515.1"/>
    <property type="molecule type" value="Genomic_DNA"/>
</dbReference>
<evidence type="ECO:0000256" key="2">
    <source>
        <dbReference type="ARBA" id="ARBA00022729"/>
    </source>
</evidence>
<dbReference type="SUPFAM" id="SSF57196">
    <property type="entry name" value="EGF/Laminin"/>
    <property type="match status" value="1"/>
</dbReference>
<dbReference type="InterPro" id="IPR052598">
    <property type="entry name" value="IgSF_CEA-related"/>
</dbReference>
<feature type="compositionally biased region" description="Basic and acidic residues" evidence="8">
    <location>
        <begin position="688"/>
        <end position="697"/>
    </location>
</feature>
<feature type="signal peptide" evidence="10">
    <location>
        <begin position="1"/>
        <end position="26"/>
    </location>
</feature>
<comment type="caution">
    <text evidence="7">Lacks conserved residue(s) required for the propagation of feature annotation.</text>
</comment>
<name>R7THB7_CAPTE</name>
<proteinExistence type="predicted"/>
<dbReference type="PROSITE" id="PS00022">
    <property type="entry name" value="EGF_1"/>
    <property type="match status" value="1"/>
</dbReference>
<feature type="chain" id="PRO_5008787001" description="Ig-like domain-containing protein" evidence="10">
    <location>
        <begin position="27"/>
        <end position="697"/>
    </location>
</feature>
<dbReference type="EnsemblMetazoa" id="CapteT222763">
    <property type="protein sequence ID" value="CapteP222763"/>
    <property type="gene ID" value="CapteG222763"/>
</dbReference>
<evidence type="ECO:0000256" key="10">
    <source>
        <dbReference type="SAM" id="SignalP"/>
    </source>
</evidence>
<reference evidence="15" key="1">
    <citation type="submission" date="2012-12" db="EMBL/GenBank/DDBJ databases">
        <authorList>
            <person name="Hellsten U."/>
            <person name="Grimwood J."/>
            <person name="Chapman J.A."/>
            <person name="Shapiro H."/>
            <person name="Aerts A."/>
            <person name="Otillar R.P."/>
            <person name="Terry A.Y."/>
            <person name="Boore J.L."/>
            <person name="Simakov O."/>
            <person name="Marletaz F."/>
            <person name="Cho S.-J."/>
            <person name="Edsinger-Gonzales E."/>
            <person name="Havlak P."/>
            <person name="Kuo D.-H."/>
            <person name="Larsson T."/>
            <person name="Lv J."/>
            <person name="Arendt D."/>
            <person name="Savage R."/>
            <person name="Osoegawa K."/>
            <person name="de Jong P."/>
            <person name="Lindberg D.R."/>
            <person name="Seaver E.C."/>
            <person name="Weisblat D.A."/>
            <person name="Putnam N.H."/>
            <person name="Grigoriev I.V."/>
            <person name="Rokhsar D.S."/>
        </authorList>
    </citation>
    <scope>NUCLEOTIDE SEQUENCE</scope>
    <source>
        <strain evidence="15">I ESC-2004</strain>
    </source>
</reference>
<evidence type="ECO:0000256" key="4">
    <source>
        <dbReference type="ARBA" id="ARBA00023157"/>
    </source>
</evidence>
<dbReference type="PROSITE" id="PS50835">
    <property type="entry name" value="IG_LIKE"/>
    <property type="match status" value="1"/>
</dbReference>
<keyword evidence="9" id="KW-1133">Transmembrane helix</keyword>
<dbReference type="InterPro" id="IPR007110">
    <property type="entry name" value="Ig-like_dom"/>
</dbReference>
<dbReference type="AlphaFoldDB" id="R7THB7"/>
<sequence>MIPRELEINMICSFLLLSSCIAAAFSASTFEFTETPDPVFGRVGGSVEIVWEYDLGGSDLLGTRFEHRDMAGQLSAILDVNADGDVTPGSGFPDASFKAPATLTLNELRDTDEGEVKCTIVISGNSMSDLVPLKIVPPDDQKEFNITLKVLDNEVECGEQTLIDFDETIKIDVPLESDSGAPMDVNAFQKCGEGQENQIGPECTKGSDNCTFETSAGCDGFTEGLVTIRATVKHPAFDEAKEAMCSYTVQDPDEGKSTGGDPLSGGAIAGIVIGVLLAVALAGGAAYFFVFRKKPDKNNSACGSNPCQNGGQCQLVANGYTCNCTANYRGVNCESSGCDLNTCSCVHGTCVDEPNECFCSCDDSTCYEGDSCDQSCDLFSHKGTSVQASLRDSNFSLSCSPKDPSLDVWWTRSSSTSSRIHKGQQLPLPNLAEANDKAFYCFTESSDCTQWLRFVVTVNVAWDFLLIFLNEEVEDLPASNTTKFSEGSSASWVCSIQGSPTPNVSWTSDNGSLISEPTLGSSVLSIDSVSSDSAGVYTCIASFADFTRVMYELRVEVVPSSGSSMVVTSNGLEYWVILLIVIVVLIIILLILVIVVNVMGCTCPDRIPSWLRWAACCKKQEPTLDPEQPRLQEHFHICSLDGNTKKAPMKGGRLSPLAPNKVVPDETANQESGEEKKKKKKKKRKKEKKELQELSDL</sequence>
<protein>
    <recommendedName>
        <fullName evidence="16">Ig-like domain-containing protein</fullName>
    </recommendedName>
</protein>
<keyword evidence="9" id="KW-0472">Membrane</keyword>
<keyword evidence="15" id="KW-1185">Reference proteome</keyword>
<keyword evidence="3" id="KW-0677">Repeat</keyword>
<keyword evidence="4 7" id="KW-1015">Disulfide bond</keyword>
<feature type="transmembrane region" description="Helical" evidence="9">
    <location>
        <begin position="267"/>
        <end position="290"/>
    </location>
</feature>
<evidence type="ECO:0000256" key="1">
    <source>
        <dbReference type="ARBA" id="ARBA00022536"/>
    </source>
</evidence>
<dbReference type="PANTHER" id="PTHR44337">
    <property type="entry name" value="CARCINOEMBRYONIC ANTIGEN-RELATED CELL ADHESION MOLECULE 8"/>
    <property type="match status" value="1"/>
</dbReference>
<dbReference type="Proteomes" id="UP000014760">
    <property type="component" value="Unassembled WGS sequence"/>
</dbReference>
<dbReference type="Gene3D" id="2.10.25.10">
    <property type="entry name" value="Laminin"/>
    <property type="match status" value="1"/>
</dbReference>
<dbReference type="SMART" id="SM00409">
    <property type="entry name" value="IG"/>
    <property type="match status" value="3"/>
</dbReference>
<dbReference type="InterPro" id="IPR003599">
    <property type="entry name" value="Ig_sub"/>
</dbReference>
<feature type="disulfide bond" evidence="7">
    <location>
        <begin position="324"/>
        <end position="333"/>
    </location>
</feature>
<evidence type="ECO:0000256" key="9">
    <source>
        <dbReference type="SAM" id="Phobius"/>
    </source>
</evidence>
<keyword evidence="5" id="KW-0325">Glycoprotein</keyword>
<dbReference type="SUPFAM" id="SSF48726">
    <property type="entry name" value="Immunoglobulin"/>
    <property type="match status" value="1"/>
</dbReference>
<evidence type="ECO:0000259" key="12">
    <source>
        <dbReference type="PROSITE" id="PS50835"/>
    </source>
</evidence>
<evidence type="ECO:0008006" key="16">
    <source>
        <dbReference type="Google" id="ProtNLM"/>
    </source>
</evidence>
<dbReference type="PROSITE" id="PS51257">
    <property type="entry name" value="PROKAR_LIPOPROTEIN"/>
    <property type="match status" value="1"/>
</dbReference>
<dbReference type="InterPro" id="IPR000742">
    <property type="entry name" value="EGF"/>
</dbReference>
<dbReference type="InterPro" id="IPR003598">
    <property type="entry name" value="Ig_sub2"/>
</dbReference>
<reference evidence="13 15" key="2">
    <citation type="journal article" date="2013" name="Nature">
        <title>Insights into bilaterian evolution from three spiralian genomes.</title>
        <authorList>
            <person name="Simakov O."/>
            <person name="Marletaz F."/>
            <person name="Cho S.J."/>
            <person name="Edsinger-Gonzales E."/>
            <person name="Havlak P."/>
            <person name="Hellsten U."/>
            <person name="Kuo D.H."/>
            <person name="Larsson T."/>
            <person name="Lv J."/>
            <person name="Arendt D."/>
            <person name="Savage R."/>
            <person name="Osoegawa K."/>
            <person name="de Jong P."/>
            <person name="Grimwood J."/>
            <person name="Chapman J.A."/>
            <person name="Shapiro H."/>
            <person name="Aerts A."/>
            <person name="Otillar R.P."/>
            <person name="Terry A.Y."/>
            <person name="Boore J.L."/>
            <person name="Grigoriev I.V."/>
            <person name="Lindberg D.R."/>
            <person name="Seaver E.C."/>
            <person name="Weisblat D.A."/>
            <person name="Putnam N.H."/>
            <person name="Rokhsar D.S."/>
        </authorList>
    </citation>
    <scope>NUCLEOTIDE SEQUENCE</scope>
    <source>
        <strain evidence="13 15">I ESC-2004</strain>
    </source>
</reference>
<evidence type="ECO:0000256" key="7">
    <source>
        <dbReference type="PROSITE-ProRule" id="PRU00076"/>
    </source>
</evidence>
<evidence type="ECO:0000313" key="15">
    <source>
        <dbReference type="Proteomes" id="UP000014760"/>
    </source>
</evidence>
<dbReference type="Pfam" id="PF00008">
    <property type="entry name" value="EGF"/>
    <property type="match status" value="1"/>
</dbReference>
<keyword evidence="6" id="KW-0393">Immunoglobulin domain</keyword>
<accession>R7THB7</accession>
<dbReference type="PANTHER" id="PTHR44337:SF20">
    <property type="entry name" value="CARCINOEMBRYONIC ANTIGEN-RELATED CELL ADHESION MOLECULE 5-RELATED"/>
    <property type="match status" value="1"/>
</dbReference>
<feature type="domain" description="Ig-like" evidence="12">
    <location>
        <begin position="477"/>
        <end position="556"/>
    </location>
</feature>
<dbReference type="HOGENOM" id="CLU_395509_0_0_1"/>
<feature type="domain" description="EGF-like" evidence="11">
    <location>
        <begin position="298"/>
        <end position="334"/>
    </location>
</feature>
<feature type="region of interest" description="Disordered" evidence="8">
    <location>
        <begin position="645"/>
        <end position="697"/>
    </location>
</feature>
<evidence type="ECO:0000256" key="8">
    <source>
        <dbReference type="SAM" id="MobiDB-lite"/>
    </source>
</evidence>
<keyword evidence="1 7" id="KW-0245">EGF-like domain</keyword>
<evidence type="ECO:0000256" key="3">
    <source>
        <dbReference type="ARBA" id="ARBA00022737"/>
    </source>
</evidence>
<keyword evidence="9" id="KW-0812">Transmembrane</keyword>
<evidence type="ECO:0000313" key="14">
    <source>
        <dbReference type="EnsemblMetazoa" id="CapteP222763"/>
    </source>
</evidence>
<dbReference type="Pfam" id="PF13927">
    <property type="entry name" value="Ig_3"/>
    <property type="match status" value="1"/>
</dbReference>
<dbReference type="Gene3D" id="2.60.40.10">
    <property type="entry name" value="Immunoglobulins"/>
    <property type="match status" value="1"/>
</dbReference>
<evidence type="ECO:0000259" key="11">
    <source>
        <dbReference type="PROSITE" id="PS50026"/>
    </source>
</evidence>
<dbReference type="InterPro" id="IPR036179">
    <property type="entry name" value="Ig-like_dom_sf"/>
</dbReference>
<feature type="transmembrane region" description="Helical" evidence="9">
    <location>
        <begin position="574"/>
        <end position="599"/>
    </location>
</feature>
<dbReference type="SMART" id="SM00181">
    <property type="entry name" value="EGF"/>
    <property type="match status" value="1"/>
</dbReference>